<gene>
    <name evidence="10" type="ORF">EZS28_014282</name>
</gene>
<dbReference type="SMART" id="SM00173">
    <property type="entry name" value="RAS"/>
    <property type="match status" value="1"/>
</dbReference>
<dbReference type="AlphaFoldDB" id="A0A5J4W5I5"/>
<dbReference type="GO" id="GO:0005525">
    <property type="term" value="F:GTP binding"/>
    <property type="evidence" value="ECO:0007669"/>
    <property type="project" value="UniProtKB-KW"/>
</dbReference>
<keyword evidence="8" id="KW-0449">Lipoprotein</keyword>
<sequence>MSGPKEVKIVVVGDGAVGKTCLLVSYTQNKFSENYVATVFDNYESLQHVDGVTYQLQLWDTAGQEEYDRLRALSFPDTDVFLICFAVTEQSALKNVEKKWFPEIKQHAPTAPIVLVGTKMDLRDDPPENAQLVTRDDALDVVKRLKLAKYVECSARTQKNITLVFETAVRVTLSKGSGSDESGGSCCTVL</sequence>
<accession>A0A5J4W5I5</accession>
<dbReference type="PANTHER" id="PTHR24072">
    <property type="entry name" value="RHO FAMILY GTPASE"/>
    <property type="match status" value="1"/>
</dbReference>
<evidence type="ECO:0000313" key="11">
    <source>
        <dbReference type="Proteomes" id="UP000324800"/>
    </source>
</evidence>
<dbReference type="Proteomes" id="UP000324800">
    <property type="component" value="Unassembled WGS sequence"/>
</dbReference>
<dbReference type="SUPFAM" id="SSF52540">
    <property type="entry name" value="P-loop containing nucleoside triphosphate hydrolases"/>
    <property type="match status" value="1"/>
</dbReference>
<dbReference type="GO" id="GO:0003924">
    <property type="term" value="F:GTPase activity"/>
    <property type="evidence" value="ECO:0007669"/>
    <property type="project" value="InterPro"/>
</dbReference>
<dbReference type="FunFam" id="3.40.50.300:FF:000983">
    <property type="entry name" value="Rho family GTPase"/>
    <property type="match status" value="1"/>
</dbReference>
<keyword evidence="3" id="KW-1003">Cell membrane</keyword>
<dbReference type="OrthoDB" id="8830751at2759"/>
<keyword evidence="10" id="KW-0131">Cell cycle</keyword>
<dbReference type="Gene3D" id="3.40.50.300">
    <property type="entry name" value="P-loop containing nucleotide triphosphate hydrolases"/>
    <property type="match status" value="1"/>
</dbReference>
<dbReference type="PRINTS" id="PR00449">
    <property type="entry name" value="RASTRNSFRMNG"/>
</dbReference>
<keyword evidence="4" id="KW-0488">Methylation</keyword>
<reference evidence="10 11" key="1">
    <citation type="submission" date="2019-03" db="EMBL/GenBank/DDBJ databases">
        <title>Single cell metagenomics reveals metabolic interactions within the superorganism composed of flagellate Streblomastix strix and complex community of Bacteroidetes bacteria on its surface.</title>
        <authorList>
            <person name="Treitli S.C."/>
            <person name="Kolisko M."/>
            <person name="Husnik F."/>
            <person name="Keeling P."/>
            <person name="Hampl V."/>
        </authorList>
    </citation>
    <scope>NUCLEOTIDE SEQUENCE [LARGE SCALE GENOMIC DNA]</scope>
    <source>
        <strain evidence="10">ST1C</strain>
    </source>
</reference>
<evidence type="ECO:0000256" key="5">
    <source>
        <dbReference type="ARBA" id="ARBA00022741"/>
    </source>
</evidence>
<dbReference type="GO" id="GO:0005886">
    <property type="term" value="C:plasma membrane"/>
    <property type="evidence" value="ECO:0007669"/>
    <property type="project" value="UniProtKB-SubCell"/>
</dbReference>
<proteinExistence type="inferred from homology"/>
<dbReference type="PROSITE" id="PS51420">
    <property type="entry name" value="RHO"/>
    <property type="match status" value="1"/>
</dbReference>
<dbReference type="CDD" id="cd00157">
    <property type="entry name" value="Rho"/>
    <property type="match status" value="1"/>
</dbReference>
<evidence type="ECO:0000256" key="3">
    <source>
        <dbReference type="ARBA" id="ARBA00022475"/>
    </source>
</evidence>
<dbReference type="SMART" id="SM00174">
    <property type="entry name" value="RHO"/>
    <property type="match status" value="1"/>
</dbReference>
<evidence type="ECO:0000256" key="9">
    <source>
        <dbReference type="ARBA" id="ARBA00023289"/>
    </source>
</evidence>
<organism evidence="10 11">
    <name type="scientific">Streblomastix strix</name>
    <dbReference type="NCBI Taxonomy" id="222440"/>
    <lineage>
        <taxon>Eukaryota</taxon>
        <taxon>Metamonada</taxon>
        <taxon>Preaxostyla</taxon>
        <taxon>Oxymonadida</taxon>
        <taxon>Streblomastigidae</taxon>
        <taxon>Streblomastix</taxon>
    </lineage>
</organism>
<dbReference type="InterPro" id="IPR005225">
    <property type="entry name" value="Small_GTP-bd"/>
</dbReference>
<dbReference type="InterPro" id="IPR001806">
    <property type="entry name" value="Small_GTPase"/>
</dbReference>
<comment type="similarity">
    <text evidence="2">Belongs to the small GTPase superfamily. Rho family.</text>
</comment>
<evidence type="ECO:0000256" key="8">
    <source>
        <dbReference type="ARBA" id="ARBA00023288"/>
    </source>
</evidence>
<name>A0A5J4W5I5_9EUKA</name>
<keyword evidence="5" id="KW-0547">Nucleotide-binding</keyword>
<dbReference type="GO" id="GO:0051301">
    <property type="term" value="P:cell division"/>
    <property type="evidence" value="ECO:0007669"/>
    <property type="project" value="UniProtKB-KW"/>
</dbReference>
<evidence type="ECO:0000256" key="6">
    <source>
        <dbReference type="ARBA" id="ARBA00023134"/>
    </source>
</evidence>
<keyword evidence="9" id="KW-0636">Prenylation</keyword>
<keyword evidence="6" id="KW-0342">GTP-binding</keyword>
<dbReference type="GO" id="GO:0007264">
    <property type="term" value="P:small GTPase-mediated signal transduction"/>
    <property type="evidence" value="ECO:0007669"/>
    <property type="project" value="InterPro"/>
</dbReference>
<comment type="subcellular location">
    <subcellularLocation>
        <location evidence="1">Cell membrane</location>
        <topology evidence="1">Lipid-anchor</topology>
        <orientation evidence="1">Cytoplasmic side</orientation>
    </subcellularLocation>
</comment>
<dbReference type="InterPro" id="IPR003578">
    <property type="entry name" value="Small_GTPase_Rho"/>
</dbReference>
<dbReference type="EMBL" id="SNRW01003309">
    <property type="protein sequence ID" value="KAA6390191.1"/>
    <property type="molecule type" value="Genomic_DNA"/>
</dbReference>
<evidence type="ECO:0000256" key="1">
    <source>
        <dbReference type="ARBA" id="ARBA00004342"/>
    </source>
</evidence>
<dbReference type="PROSITE" id="PS51421">
    <property type="entry name" value="RAS"/>
    <property type="match status" value="1"/>
</dbReference>
<dbReference type="NCBIfam" id="TIGR00231">
    <property type="entry name" value="small_GTP"/>
    <property type="match status" value="1"/>
</dbReference>
<keyword evidence="7" id="KW-0472">Membrane</keyword>
<dbReference type="InterPro" id="IPR027417">
    <property type="entry name" value="P-loop_NTPase"/>
</dbReference>
<dbReference type="PROSITE" id="PS51419">
    <property type="entry name" value="RAB"/>
    <property type="match status" value="1"/>
</dbReference>
<evidence type="ECO:0000256" key="4">
    <source>
        <dbReference type="ARBA" id="ARBA00022481"/>
    </source>
</evidence>
<dbReference type="Pfam" id="PF00071">
    <property type="entry name" value="Ras"/>
    <property type="match status" value="1"/>
</dbReference>
<evidence type="ECO:0000313" key="10">
    <source>
        <dbReference type="EMBL" id="KAA6390191.1"/>
    </source>
</evidence>
<dbReference type="SMART" id="SM00175">
    <property type="entry name" value="RAB"/>
    <property type="match status" value="1"/>
</dbReference>
<evidence type="ECO:0000256" key="7">
    <source>
        <dbReference type="ARBA" id="ARBA00023136"/>
    </source>
</evidence>
<keyword evidence="10" id="KW-0132">Cell division</keyword>
<protein>
    <submittedName>
        <fullName evidence="10">Putative Cell division control protein 42</fullName>
    </submittedName>
</protein>
<evidence type="ECO:0000256" key="2">
    <source>
        <dbReference type="ARBA" id="ARBA00010142"/>
    </source>
</evidence>
<comment type="caution">
    <text evidence="10">The sequence shown here is derived from an EMBL/GenBank/DDBJ whole genome shotgun (WGS) entry which is preliminary data.</text>
</comment>